<dbReference type="GO" id="GO:0000176">
    <property type="term" value="C:nuclear exosome (RNase complex)"/>
    <property type="evidence" value="ECO:0007669"/>
    <property type="project" value="TreeGrafter"/>
</dbReference>
<dbReference type="STRING" id="3076.A0A2P6TD90"/>
<name>A0A2P6TD90_CHLSO</name>
<dbReference type="GO" id="GO:0003723">
    <property type="term" value="F:RNA binding"/>
    <property type="evidence" value="ECO:0007669"/>
    <property type="project" value="InterPro"/>
</dbReference>
<dbReference type="Proteomes" id="UP000239899">
    <property type="component" value="Unassembled WGS sequence"/>
</dbReference>
<reference evidence="2 3" key="1">
    <citation type="journal article" date="2018" name="Plant J.">
        <title>Genome sequences of Chlorella sorokiniana UTEX 1602 and Micractinium conductrix SAG 241.80: implications to maltose excretion by a green alga.</title>
        <authorList>
            <person name="Arriola M.B."/>
            <person name="Velmurugan N."/>
            <person name="Zhang Y."/>
            <person name="Plunkett M.H."/>
            <person name="Hondzo H."/>
            <person name="Barney B.M."/>
        </authorList>
    </citation>
    <scope>NUCLEOTIDE SEQUENCE [LARGE SCALE GENOMIC DNA]</scope>
    <source>
        <strain evidence="3">UTEX 1602</strain>
    </source>
</reference>
<gene>
    <name evidence="2" type="ORF">C2E21_8798</name>
</gene>
<dbReference type="AlphaFoldDB" id="A0A2P6TD90"/>
<dbReference type="GO" id="GO:0000177">
    <property type="term" value="C:cytoplasmic exosome (RNase complex)"/>
    <property type="evidence" value="ECO:0007669"/>
    <property type="project" value="TreeGrafter"/>
</dbReference>
<comment type="caution">
    <text evidence="2">The sequence shown here is derived from an EMBL/GenBank/DDBJ whole genome shotgun (WGS) entry which is preliminary data.</text>
</comment>
<dbReference type="GO" id="GO:0071035">
    <property type="term" value="P:nuclear polyadenylation-dependent rRNA catabolic process"/>
    <property type="evidence" value="ECO:0007669"/>
    <property type="project" value="TreeGrafter"/>
</dbReference>
<dbReference type="GO" id="GO:0071038">
    <property type="term" value="P:TRAMP-dependent tRNA surveillance pathway"/>
    <property type="evidence" value="ECO:0007669"/>
    <property type="project" value="TreeGrafter"/>
</dbReference>
<dbReference type="PANTHER" id="PTHR21321">
    <property type="entry name" value="PNAS-3 RELATED"/>
    <property type="match status" value="1"/>
</dbReference>
<evidence type="ECO:0000313" key="3">
    <source>
        <dbReference type="Proteomes" id="UP000239899"/>
    </source>
</evidence>
<organism evidence="2 3">
    <name type="scientific">Chlorella sorokiniana</name>
    <name type="common">Freshwater green alga</name>
    <dbReference type="NCBI Taxonomy" id="3076"/>
    <lineage>
        <taxon>Eukaryota</taxon>
        <taxon>Viridiplantae</taxon>
        <taxon>Chlorophyta</taxon>
        <taxon>core chlorophytes</taxon>
        <taxon>Trebouxiophyceae</taxon>
        <taxon>Chlorellales</taxon>
        <taxon>Chlorellaceae</taxon>
        <taxon>Chlorella clade</taxon>
        <taxon>Chlorella</taxon>
    </lineage>
</organism>
<sequence>MQGVCIGDVIQPAALEGLLRGHGTLLRGDSLVASRCGLVQRWNQLVLVDPLAGGYVAAVGHVVVGRVVQVEPTRWLVDIRSKTLAALPLSTAGGAVHKAAEGTRASRAILAEGDLIAAEVQAVRADGHVQLHHASMCDTGPQQA</sequence>
<dbReference type="InterPro" id="IPR026699">
    <property type="entry name" value="Exosome_RNA_bind1/RRP40/RRP4"/>
</dbReference>
<accession>A0A2P6TD90</accession>
<evidence type="ECO:0000259" key="1">
    <source>
        <dbReference type="Pfam" id="PF21266"/>
    </source>
</evidence>
<dbReference type="GO" id="GO:0000467">
    <property type="term" value="P:exonucleolytic trimming to generate mature 3'-end of 5.8S rRNA from tricistronic rRNA transcript (SSU-rRNA, 5.8S rRNA, LSU-rRNA)"/>
    <property type="evidence" value="ECO:0007669"/>
    <property type="project" value="TreeGrafter"/>
</dbReference>
<keyword evidence="3" id="KW-1185">Reference proteome</keyword>
<dbReference type="Gene3D" id="2.40.50.140">
    <property type="entry name" value="Nucleic acid-binding proteins"/>
    <property type="match status" value="1"/>
</dbReference>
<evidence type="ECO:0000313" key="2">
    <source>
        <dbReference type="EMBL" id="PRW20609.1"/>
    </source>
</evidence>
<dbReference type="SUPFAM" id="SSF50249">
    <property type="entry name" value="Nucleic acid-binding proteins"/>
    <property type="match status" value="1"/>
</dbReference>
<dbReference type="SUPFAM" id="SSF110324">
    <property type="entry name" value="Ribosomal L27 protein-like"/>
    <property type="match status" value="1"/>
</dbReference>
<protein>
    <submittedName>
        <fullName evidence="2">Exosome complex component RRP4</fullName>
    </submittedName>
</protein>
<proteinExistence type="predicted"/>
<dbReference type="InterPro" id="IPR048565">
    <property type="entry name" value="S1_RRP4"/>
</dbReference>
<dbReference type="EMBL" id="LHPG02000022">
    <property type="protein sequence ID" value="PRW20609.1"/>
    <property type="molecule type" value="Genomic_DNA"/>
</dbReference>
<dbReference type="GO" id="GO:0034475">
    <property type="term" value="P:U4 snRNA 3'-end processing"/>
    <property type="evidence" value="ECO:0007669"/>
    <property type="project" value="TreeGrafter"/>
</dbReference>
<dbReference type="Pfam" id="PF21266">
    <property type="entry name" value="S1_RRP4"/>
    <property type="match status" value="1"/>
</dbReference>
<dbReference type="GO" id="GO:0071051">
    <property type="term" value="P:poly(A)-dependent snoRNA 3'-end processing"/>
    <property type="evidence" value="ECO:0007669"/>
    <property type="project" value="TreeGrafter"/>
</dbReference>
<dbReference type="OrthoDB" id="1650at2759"/>
<dbReference type="Gene3D" id="2.40.50.100">
    <property type="match status" value="1"/>
</dbReference>
<dbReference type="InterPro" id="IPR012340">
    <property type="entry name" value="NA-bd_OB-fold"/>
</dbReference>
<dbReference type="GO" id="GO:0071034">
    <property type="term" value="P:CUT catabolic process"/>
    <property type="evidence" value="ECO:0007669"/>
    <property type="project" value="TreeGrafter"/>
</dbReference>
<dbReference type="PANTHER" id="PTHR21321:SF4">
    <property type="entry name" value="EXOSOME COMPLEX COMPONENT RRP4"/>
    <property type="match status" value="1"/>
</dbReference>
<feature type="domain" description="RRP4 S1" evidence="1">
    <location>
        <begin position="55"/>
        <end position="121"/>
    </location>
</feature>